<dbReference type="EMBL" id="CP014060">
    <property type="protein sequence ID" value="AUZ18054.1"/>
    <property type="molecule type" value="Genomic_DNA"/>
</dbReference>
<sequence>MLAAVCLVLLAYCYLLVAACLLLRACCCVLVVACLLLRGCCCLLVVRFLRPGKAVDVNRDAMNELSRNPCRRSNPGMSHRAYRAAACRACSHERTLS</sequence>
<proteinExistence type="predicted"/>
<protein>
    <submittedName>
        <fullName evidence="1">Uncharacterized protein</fullName>
    </submittedName>
</protein>
<organism evidence="1 2">
    <name type="scientific">Alcaligenes xylosoxydans xylosoxydans</name>
    <name type="common">Achromobacter xylosoxidans</name>
    <dbReference type="NCBI Taxonomy" id="85698"/>
    <lineage>
        <taxon>Bacteria</taxon>
        <taxon>Pseudomonadati</taxon>
        <taxon>Pseudomonadota</taxon>
        <taxon>Betaproteobacteria</taxon>
        <taxon>Burkholderiales</taxon>
        <taxon>Alcaligenaceae</taxon>
        <taxon>Achromobacter</taxon>
    </lineage>
</organism>
<evidence type="ECO:0000313" key="1">
    <source>
        <dbReference type="EMBL" id="AUZ18054.1"/>
    </source>
</evidence>
<accession>A0A2L0PTL6</accession>
<dbReference type="Proteomes" id="UP000060602">
    <property type="component" value="Chromosome"/>
</dbReference>
<evidence type="ECO:0000313" key="2">
    <source>
        <dbReference type="Proteomes" id="UP000060602"/>
    </source>
</evidence>
<reference evidence="2" key="1">
    <citation type="submission" date="2015-12" db="EMBL/GenBank/DDBJ databases">
        <title>FDA dAtabase for Regulatory Grade micrObial Sequences (FDA-ARGOS): Supporting development and validation of Infectious Disease Dx tests.</title>
        <authorList>
            <person name="Case J."/>
            <person name="Tallon L."/>
            <person name="Sadzewicz L."/>
            <person name="Sengamalay N."/>
            <person name="Ott S."/>
            <person name="Godinez A."/>
            <person name="Nagaraj S."/>
            <person name="Nadendla S."/>
            <person name="Sichtig H."/>
        </authorList>
    </citation>
    <scope>NUCLEOTIDE SEQUENCE [LARGE SCALE GENOMIC DNA]</scope>
    <source>
        <strain evidence="2">FDAARGOS_147</strain>
    </source>
</reference>
<name>A0A2L0PTL6_ALCXX</name>
<gene>
    <name evidence="1" type="ORF">AL504_31480</name>
</gene>
<dbReference type="AlphaFoldDB" id="A0A2L0PTL6"/>